<dbReference type="AlphaFoldDB" id="A0AAD4QC44"/>
<comment type="catalytic activity">
    <reaction evidence="6 7">
        <text>L-glutamyl-tRNA(Gln) + L-glutamine + ATP + H2O = L-glutaminyl-tRNA(Gln) + L-glutamate + ADP + phosphate + H(+)</text>
        <dbReference type="Rhea" id="RHEA:17521"/>
        <dbReference type="Rhea" id="RHEA-COMP:9681"/>
        <dbReference type="Rhea" id="RHEA-COMP:9684"/>
        <dbReference type="ChEBI" id="CHEBI:15377"/>
        <dbReference type="ChEBI" id="CHEBI:15378"/>
        <dbReference type="ChEBI" id="CHEBI:29985"/>
        <dbReference type="ChEBI" id="CHEBI:30616"/>
        <dbReference type="ChEBI" id="CHEBI:43474"/>
        <dbReference type="ChEBI" id="CHEBI:58359"/>
        <dbReference type="ChEBI" id="CHEBI:78520"/>
        <dbReference type="ChEBI" id="CHEBI:78521"/>
        <dbReference type="ChEBI" id="CHEBI:456216"/>
    </reaction>
</comment>
<dbReference type="InterPro" id="IPR014746">
    <property type="entry name" value="Gln_synth/guanido_kin_cat_dom"/>
</dbReference>
<dbReference type="InterPro" id="IPR017958">
    <property type="entry name" value="Gln-tRNA_amidoTrfase_suB_CS"/>
</dbReference>
<accession>A0AAD4QC44</accession>
<keyword evidence="7" id="KW-0496">Mitochondrion</keyword>
<organism evidence="9 10">
    <name type="scientific">Lactarius akahatsu</name>
    <dbReference type="NCBI Taxonomy" id="416441"/>
    <lineage>
        <taxon>Eukaryota</taxon>
        <taxon>Fungi</taxon>
        <taxon>Dikarya</taxon>
        <taxon>Basidiomycota</taxon>
        <taxon>Agaricomycotina</taxon>
        <taxon>Agaricomycetes</taxon>
        <taxon>Russulales</taxon>
        <taxon>Russulaceae</taxon>
        <taxon>Lactarius</taxon>
    </lineage>
</organism>
<dbReference type="InterPro" id="IPR006075">
    <property type="entry name" value="Asn/Gln-tRNA_Trfase_suB/E_cat"/>
</dbReference>
<dbReference type="GO" id="GO:0030956">
    <property type="term" value="C:glutamyl-tRNA(Gln) amidotransferase complex"/>
    <property type="evidence" value="ECO:0007669"/>
    <property type="project" value="UniProtKB-UniRule"/>
</dbReference>
<dbReference type="SUPFAM" id="SSF55931">
    <property type="entry name" value="Glutamine synthetase/guanido kinase"/>
    <property type="match status" value="1"/>
</dbReference>
<dbReference type="HAMAP" id="MF_00121">
    <property type="entry name" value="GatB"/>
    <property type="match status" value="1"/>
</dbReference>
<dbReference type="GO" id="GO:0050567">
    <property type="term" value="F:glutaminyl-tRNA synthase (glutamine-hydrolyzing) activity"/>
    <property type="evidence" value="ECO:0007669"/>
    <property type="project" value="UniProtKB-UniRule"/>
</dbReference>
<comment type="caution">
    <text evidence="9">The sequence shown here is derived from an EMBL/GenBank/DDBJ whole genome shotgun (WGS) entry which is preliminary data.</text>
</comment>
<dbReference type="InterPro" id="IPR018027">
    <property type="entry name" value="Asn/Gln_amidotransferase"/>
</dbReference>
<protein>
    <recommendedName>
        <fullName evidence="7">Glutamyl-tRNA(Gln) amidotransferase subunit B, mitochondrial</fullName>
        <shortName evidence="7">Glu-AdT subunit B</shortName>
        <ecNumber evidence="7">6.3.5.-</ecNumber>
    </recommendedName>
</protein>
<evidence type="ECO:0000313" key="10">
    <source>
        <dbReference type="Proteomes" id="UP001201163"/>
    </source>
</evidence>
<evidence type="ECO:0000313" key="9">
    <source>
        <dbReference type="EMBL" id="KAH8988486.1"/>
    </source>
</evidence>
<dbReference type="EMBL" id="JAKELL010000041">
    <property type="protein sequence ID" value="KAH8988486.1"/>
    <property type="molecule type" value="Genomic_DNA"/>
</dbReference>
<dbReference type="SUPFAM" id="SSF89095">
    <property type="entry name" value="GatB/YqeY motif"/>
    <property type="match status" value="1"/>
</dbReference>
<dbReference type="NCBIfam" id="NF004014">
    <property type="entry name" value="PRK05477.1-4"/>
    <property type="match status" value="1"/>
</dbReference>
<evidence type="ECO:0000256" key="6">
    <source>
        <dbReference type="ARBA" id="ARBA00047913"/>
    </source>
</evidence>
<dbReference type="GO" id="GO:0070681">
    <property type="term" value="P:glutaminyl-tRNAGln biosynthesis via transamidation"/>
    <property type="evidence" value="ECO:0007669"/>
    <property type="project" value="UniProtKB-UniRule"/>
</dbReference>
<sequence length="523" mass="57978">MLARSRTPSLRTHHRLYSTGLTNTVRTFEKGNRWPGWEVVIGIEVHAQIKSRKKLFSHAWTPNLGSTPNSCVSPYDAAFPGTLPRLNPACISLALRTAIALRSDIQHRSAFDRKHYFYSDLPAGYQITQHYHPIARGGHIFLPQSDVSVRIEQIQLEQDTGKSMFDPRRRLLSIDLNRAGMGLMEIVSKPDLRSPEQAGEYVRTLQAVLRTIGASDGNMEQGSLRCDVNVSVNRPGQPPGTRCEIKNLNSVRFMIAAIGSEVYRQIAMLDTGTSVPQETRGFNEDTGETFTLRSKEGAPDYRYMPDPNLPPLFLTSGLISSVQEDMPALPDEIRERLVSHGLTQNEIDVLMAVDSGHEVGFDGRQGRGAVTYFEALLTNDRSSKTVINWIIHELLGQLALRKKVFRENPISLEQMGGLIDMVQSGLVTGSSGKLLLRHMLDNPSPAASTELARRLGLLATREDGLLEQLCVQAIANMPEEADAVRRGVPNVINKLLGRVMKSSKGTTNPQSVRKMLEKLLSPS</sequence>
<dbReference type="Proteomes" id="UP001201163">
    <property type="component" value="Unassembled WGS sequence"/>
</dbReference>
<dbReference type="InterPro" id="IPR004413">
    <property type="entry name" value="GatB"/>
</dbReference>
<name>A0AAD4QC44_9AGAM</name>
<dbReference type="EC" id="6.3.5.-" evidence="7"/>
<evidence type="ECO:0000259" key="8">
    <source>
        <dbReference type="SMART" id="SM00845"/>
    </source>
</evidence>
<dbReference type="NCBIfam" id="NF004012">
    <property type="entry name" value="PRK05477.1-2"/>
    <property type="match status" value="1"/>
</dbReference>
<dbReference type="Gene3D" id="1.10.10.410">
    <property type="match status" value="1"/>
</dbReference>
<reference evidence="9" key="1">
    <citation type="submission" date="2022-01" db="EMBL/GenBank/DDBJ databases">
        <title>Comparative genomics reveals a dynamic genome evolution in the ectomycorrhizal milk-cap (Lactarius) mushrooms.</title>
        <authorList>
            <consortium name="DOE Joint Genome Institute"/>
            <person name="Lebreton A."/>
            <person name="Tang N."/>
            <person name="Kuo A."/>
            <person name="LaButti K."/>
            <person name="Drula E."/>
            <person name="Barry K."/>
            <person name="Clum A."/>
            <person name="Lipzen A."/>
            <person name="Mousain D."/>
            <person name="Ng V."/>
            <person name="Wang R."/>
            <person name="Wang X."/>
            <person name="Dai Y."/>
            <person name="Henrissat B."/>
            <person name="Grigoriev I.V."/>
            <person name="Guerin-Laguette A."/>
            <person name="Yu F."/>
            <person name="Martin F.M."/>
        </authorList>
    </citation>
    <scope>NUCLEOTIDE SEQUENCE</scope>
    <source>
        <strain evidence="9">QP</strain>
    </source>
</reference>
<comment type="similarity">
    <text evidence="1 7">Belongs to the GatB/GatE family. GatB subfamily.</text>
</comment>
<dbReference type="SMART" id="SM00845">
    <property type="entry name" value="GatB_Yqey"/>
    <property type="match status" value="1"/>
</dbReference>
<dbReference type="PROSITE" id="PS01234">
    <property type="entry name" value="GATB"/>
    <property type="match status" value="1"/>
</dbReference>
<dbReference type="NCBIfam" id="TIGR00133">
    <property type="entry name" value="gatB"/>
    <property type="match status" value="1"/>
</dbReference>
<evidence type="ECO:0000256" key="3">
    <source>
        <dbReference type="ARBA" id="ARBA00022741"/>
    </source>
</evidence>
<dbReference type="Pfam" id="PF02637">
    <property type="entry name" value="GatB_Yqey"/>
    <property type="match status" value="1"/>
</dbReference>
<evidence type="ECO:0000256" key="7">
    <source>
        <dbReference type="HAMAP-Rule" id="MF_03147"/>
    </source>
</evidence>
<dbReference type="GO" id="GO:0005739">
    <property type="term" value="C:mitochondrion"/>
    <property type="evidence" value="ECO:0007669"/>
    <property type="project" value="UniProtKB-SubCell"/>
</dbReference>
<proteinExistence type="inferred from homology"/>
<dbReference type="PANTHER" id="PTHR11659:SF0">
    <property type="entry name" value="GLUTAMYL-TRNA(GLN) AMIDOTRANSFERASE SUBUNIT B, MITOCHONDRIAL"/>
    <property type="match status" value="1"/>
</dbReference>
<dbReference type="Pfam" id="PF02934">
    <property type="entry name" value="GatB_N"/>
    <property type="match status" value="1"/>
</dbReference>
<keyword evidence="3 7" id="KW-0547">Nucleotide-binding</keyword>
<feature type="domain" description="Asn/Gln amidotransferase" evidence="8">
    <location>
        <begin position="371"/>
        <end position="520"/>
    </location>
</feature>
<comment type="subunit">
    <text evidence="7">Subunit of the heterotrimeric GatCAB amidotransferase (AdT) complex, composed of A, B and C subunits.</text>
</comment>
<dbReference type="PANTHER" id="PTHR11659">
    <property type="entry name" value="GLUTAMYL-TRNA GLN AMIDOTRANSFERASE SUBUNIT B MITOCHONDRIAL AND PROKARYOTIC PET112-RELATED"/>
    <property type="match status" value="1"/>
</dbReference>
<gene>
    <name evidence="9" type="ORF">EDB92DRAFT_2009946</name>
</gene>
<evidence type="ECO:0000256" key="5">
    <source>
        <dbReference type="ARBA" id="ARBA00022917"/>
    </source>
</evidence>
<keyword evidence="4 7" id="KW-0067">ATP-binding</keyword>
<evidence type="ECO:0000256" key="1">
    <source>
        <dbReference type="ARBA" id="ARBA00005306"/>
    </source>
</evidence>
<dbReference type="GO" id="GO:0032543">
    <property type="term" value="P:mitochondrial translation"/>
    <property type="evidence" value="ECO:0007669"/>
    <property type="project" value="UniProtKB-UniRule"/>
</dbReference>
<dbReference type="InterPro" id="IPR023168">
    <property type="entry name" value="GatB_Yqey_C_2"/>
</dbReference>
<dbReference type="InterPro" id="IPR003789">
    <property type="entry name" value="Asn/Gln_tRNA_amidoTrase-B-like"/>
</dbReference>
<evidence type="ECO:0000256" key="2">
    <source>
        <dbReference type="ARBA" id="ARBA00022598"/>
    </source>
</evidence>
<comment type="subcellular location">
    <subcellularLocation>
        <location evidence="7">Mitochondrion</location>
    </subcellularLocation>
</comment>
<keyword evidence="10" id="KW-1185">Reference proteome</keyword>
<dbReference type="InterPro" id="IPR017959">
    <property type="entry name" value="Asn/Gln-tRNA_amidoTrfase_suB/E"/>
</dbReference>
<dbReference type="GO" id="GO:0005524">
    <property type="term" value="F:ATP binding"/>
    <property type="evidence" value="ECO:0007669"/>
    <property type="project" value="UniProtKB-KW"/>
</dbReference>
<keyword evidence="2 7" id="KW-0436">Ligase</keyword>
<evidence type="ECO:0000256" key="4">
    <source>
        <dbReference type="ARBA" id="ARBA00022840"/>
    </source>
</evidence>
<comment type="function">
    <text evidence="7">Allows the formation of correctly charged Gln-tRNA(Gln) through the transamidation of misacylated Glu-tRNA(Gln) in the mitochondria. The reaction takes place in the presence of glutamine and ATP through an activated gamma-phospho-Glu-tRNA(Gln).</text>
</comment>
<keyword evidence="5 7" id="KW-0648">Protein biosynthesis</keyword>